<evidence type="ECO:0000313" key="2">
    <source>
        <dbReference type="EMBL" id="BDT63101.1"/>
    </source>
</evidence>
<accession>A0A9C7C9D3</accession>
<sequence length="287" mass="30029">MNLRNRRLPGPSSPLSAWTPIEQDEPALAEEMDTKPLELTSHEDFSFEPGDARDDTESGLETDTGSDVYDESGDFLEKVSHMTPTPLGRFHAAVIEMSEERRKAAAAALVVGEAPECRNGRLGDLSDSDSDAEDEKDDEKCAATSCCRPKGLFSALAKGFCSALAAIINCVRSKLTRRQVFLLAGAAVAAIFNTRNVAFDERSAAGPVVSVPSSPAFNDSLIGSTGADIPLAGDTVAEIGNSLLGELVGDAVEHFISAGEGDSVDISPSSSVSVSVSSASDSSEISN</sequence>
<dbReference type="EMBL" id="LC738881">
    <property type="protein sequence ID" value="BDT63101.1"/>
    <property type="molecule type" value="Genomic_DNA"/>
</dbReference>
<feature type="region of interest" description="Disordered" evidence="1">
    <location>
        <begin position="1"/>
        <end position="71"/>
    </location>
</feature>
<feature type="compositionally biased region" description="Basic and acidic residues" evidence="1">
    <location>
        <begin position="32"/>
        <end position="56"/>
    </location>
</feature>
<protein>
    <submittedName>
        <fullName evidence="2">Wsv295-like protein</fullName>
    </submittedName>
</protein>
<proteinExistence type="predicted"/>
<name>A0A9C7C9D3_9VIRU</name>
<feature type="compositionally biased region" description="Acidic residues" evidence="1">
    <location>
        <begin position="22"/>
        <end position="31"/>
    </location>
</feature>
<feature type="region of interest" description="Disordered" evidence="1">
    <location>
        <begin position="265"/>
        <end position="287"/>
    </location>
</feature>
<reference evidence="2" key="1">
    <citation type="submission" date="2022-10" db="EMBL/GenBank/DDBJ databases">
        <title>Genome sequences of endogenous nimaviruses in decapod crustaceans.</title>
        <authorList>
            <person name="Kawato S."/>
            <person name="Nozaki R."/>
            <person name="Kondo H."/>
            <person name="Hirono I."/>
        </authorList>
    </citation>
    <scope>NUCLEOTIDE SEQUENCE</scope>
    <source>
        <strain evidence="2">Fukuoka2019</strain>
    </source>
</reference>
<organism evidence="2">
    <name type="scientific">Sicyonia whispovirus</name>
    <dbReference type="NCBI Taxonomy" id="2984283"/>
    <lineage>
        <taxon>Viruses</taxon>
        <taxon>Viruses incertae sedis</taxon>
        <taxon>Naldaviricetes</taxon>
        <taxon>Nimaviridae</taxon>
        <taxon>Whispovirus</taxon>
    </lineage>
</organism>
<evidence type="ECO:0000256" key="1">
    <source>
        <dbReference type="SAM" id="MobiDB-lite"/>
    </source>
</evidence>